<dbReference type="AlphaFoldDB" id="A0AAF0HBW9"/>
<organism evidence="1 2">
    <name type="scientific">Agrobacterium larrymoorei</name>
    <dbReference type="NCBI Taxonomy" id="160699"/>
    <lineage>
        <taxon>Bacteria</taxon>
        <taxon>Pseudomonadati</taxon>
        <taxon>Pseudomonadota</taxon>
        <taxon>Alphaproteobacteria</taxon>
        <taxon>Hyphomicrobiales</taxon>
        <taxon>Rhizobiaceae</taxon>
        <taxon>Rhizobium/Agrobacterium group</taxon>
        <taxon>Agrobacterium</taxon>
    </lineage>
</organism>
<name>A0AAF0HBW9_9HYPH</name>
<dbReference type="Proteomes" id="UP000298664">
    <property type="component" value="Chromosome Circular"/>
</dbReference>
<proteinExistence type="predicted"/>
<reference evidence="1" key="1">
    <citation type="submission" date="2023-05" db="EMBL/GenBank/DDBJ databases">
        <title>Complete genome sequence of Agrobacterium larrymoorei CFBP5477.</title>
        <authorList>
            <person name="Yen H.-C."/>
            <person name="Chou L."/>
            <person name="Lin Y.-C."/>
            <person name="Lai E.-M."/>
            <person name="Kuo C.-H."/>
        </authorList>
    </citation>
    <scope>NUCLEOTIDE SEQUENCE</scope>
    <source>
        <strain evidence="1">CFBP5477</strain>
    </source>
</reference>
<accession>A0AAF0HBW9</accession>
<sequence>MARKPVISLAPFVEAHEDLDKAIWRYHVSAAGKNKLPPDLLTKFLKQNASDDFAINLHTRIAYAKSADHFIRRRLRLNELGSVFFVDIVCKKHVTSLSDAEPFNLGKLKKWMAKRLKGMNYFGALDAAYYYNGANITGKEGPAIFWHGHFMVWGVSEEEIEVRQTMVNERFEAGFPQAKCLY</sequence>
<protein>
    <submittedName>
        <fullName evidence="1">Uncharacterized protein</fullName>
    </submittedName>
</protein>
<evidence type="ECO:0000313" key="1">
    <source>
        <dbReference type="EMBL" id="WHA41630.1"/>
    </source>
</evidence>
<dbReference type="EMBL" id="CP124733">
    <property type="protein sequence ID" value="WHA41630.1"/>
    <property type="molecule type" value="Genomic_DNA"/>
</dbReference>
<gene>
    <name evidence="1" type="ORF">CFBP5477_003075</name>
</gene>
<dbReference type="RefSeq" id="WP_137393666.1">
    <property type="nucleotide sequence ID" value="NZ_CP124733.1"/>
</dbReference>
<evidence type="ECO:0000313" key="2">
    <source>
        <dbReference type="Proteomes" id="UP000298664"/>
    </source>
</evidence>